<dbReference type="InterPro" id="IPR043972">
    <property type="entry name" value="FUZ/MON1/HPS1_longin_1"/>
</dbReference>
<dbReference type="Pfam" id="PF19036">
    <property type="entry name" value="Fuz_longin_1"/>
    <property type="match status" value="1"/>
</dbReference>
<dbReference type="AlphaFoldDB" id="A0AAD3CW53"/>
<gene>
    <name evidence="3" type="ORF">CTEN210_09574</name>
</gene>
<dbReference type="GO" id="GO:0016192">
    <property type="term" value="P:vesicle-mediated transport"/>
    <property type="evidence" value="ECO:0007669"/>
    <property type="project" value="InterPro"/>
</dbReference>
<proteinExistence type="predicted"/>
<evidence type="ECO:0000259" key="2">
    <source>
        <dbReference type="Pfam" id="PF19037"/>
    </source>
</evidence>
<dbReference type="EMBL" id="BLLK01000046">
    <property type="protein sequence ID" value="GFH53098.1"/>
    <property type="molecule type" value="Genomic_DNA"/>
</dbReference>
<dbReference type="PANTHER" id="PTHR13027">
    <property type="entry name" value="SAND PROTEIN-RELATED"/>
    <property type="match status" value="1"/>
</dbReference>
<feature type="domain" description="FUZ/MON1/HPS1 first Longin" evidence="1">
    <location>
        <begin position="29"/>
        <end position="157"/>
    </location>
</feature>
<organism evidence="3 4">
    <name type="scientific">Chaetoceros tenuissimus</name>
    <dbReference type="NCBI Taxonomy" id="426638"/>
    <lineage>
        <taxon>Eukaryota</taxon>
        <taxon>Sar</taxon>
        <taxon>Stramenopiles</taxon>
        <taxon>Ochrophyta</taxon>
        <taxon>Bacillariophyta</taxon>
        <taxon>Coscinodiscophyceae</taxon>
        <taxon>Chaetocerotophycidae</taxon>
        <taxon>Chaetocerotales</taxon>
        <taxon>Chaetocerotaceae</taxon>
        <taxon>Chaetoceros</taxon>
    </lineage>
</organism>
<dbReference type="PRINTS" id="PR01546">
    <property type="entry name" value="YEAST73DUF"/>
</dbReference>
<dbReference type="GO" id="GO:0006623">
    <property type="term" value="P:protein targeting to vacuole"/>
    <property type="evidence" value="ECO:0007669"/>
    <property type="project" value="InterPro"/>
</dbReference>
<dbReference type="InterPro" id="IPR043971">
    <property type="entry name" value="FUZ/MON1/HPS1_longin_2"/>
</dbReference>
<evidence type="ECO:0008006" key="5">
    <source>
        <dbReference type="Google" id="ProtNLM"/>
    </source>
</evidence>
<dbReference type="Pfam" id="PF19037">
    <property type="entry name" value="Fuz_longin_2"/>
    <property type="match status" value="1"/>
</dbReference>
<evidence type="ECO:0000313" key="4">
    <source>
        <dbReference type="Proteomes" id="UP001054902"/>
    </source>
</evidence>
<dbReference type="PANTHER" id="PTHR13027:SF7">
    <property type="entry name" value="VACUOLAR FUSION PROTEIN MON1 HOMOLOG"/>
    <property type="match status" value="1"/>
</dbReference>
<name>A0AAD3CW53_9STRA</name>
<comment type="caution">
    <text evidence="3">The sequence shown here is derived from an EMBL/GenBank/DDBJ whole genome shotgun (WGS) entry which is preliminary data.</text>
</comment>
<sequence length="574" mass="65401">MEGDCESNKADELTESMEKVTKDGLRETNYLVMSDAGKIIFANYGNDASLCAISGLIQTLRATTLGDPQLGHSDLQCIDTDSSLIVFNSIGALTLVAIAYKDRDGICETIDYLMVQLEVIYSAIVFDLTDEFQYRLQQQPHLDISYLLGSTMDKLSSMTSEMNLNSKKCCWMGGVDVISPIPSEVRRYTSKVLASECSKNTSIIYGILSVNKSIFNIVQPHKTEHQLNTFDLNTLLHFFDSQTLLQGNDLWFPICLPHLNQSGYVYCYQCCIGLESKDRQRKASSNAKNSLMRLTLISQEPSLDEFKSLKRTANDIRHKFGIPIDQEEVLRVYNVENNTDALSGDDNLIWERNTMEDLSEEDTNTAEQNDLSIYKKRFRSHWAYHTRKALDIKLKEERWQDYCLMSSMIHFMIQIKVPIRHSENGSDSGGYLSQLFGPPIPRDGITISGKKIWNLYQQLYMNYFQAVDSPNAYLEKRNDMKNYASSLGDQNINQFRLSQMLHCNEKDISKENEFFDFIVDHDHLIIIHSKPLEYVFFAVLPGDLSSVSDAKVLSATLIETLMSKGEALETYSFL</sequence>
<feature type="domain" description="FUZ/MON1/HPS1 second Longin" evidence="2">
    <location>
        <begin position="202"/>
        <end position="303"/>
    </location>
</feature>
<protein>
    <recommendedName>
        <fullName evidence="5">Vacuolar fusion protein MON1 homolog</fullName>
    </recommendedName>
</protein>
<reference evidence="3 4" key="1">
    <citation type="journal article" date="2021" name="Sci. Rep.">
        <title>The genome of the diatom Chaetoceros tenuissimus carries an ancient integrated fragment of an extant virus.</title>
        <authorList>
            <person name="Hongo Y."/>
            <person name="Kimura K."/>
            <person name="Takaki Y."/>
            <person name="Yoshida Y."/>
            <person name="Baba S."/>
            <person name="Kobayashi G."/>
            <person name="Nagasaki K."/>
            <person name="Hano T."/>
            <person name="Tomaru Y."/>
        </authorList>
    </citation>
    <scope>NUCLEOTIDE SEQUENCE [LARGE SCALE GENOMIC DNA]</scope>
    <source>
        <strain evidence="3 4">NIES-3715</strain>
    </source>
</reference>
<dbReference type="Proteomes" id="UP001054902">
    <property type="component" value="Unassembled WGS sequence"/>
</dbReference>
<evidence type="ECO:0000313" key="3">
    <source>
        <dbReference type="EMBL" id="GFH53098.1"/>
    </source>
</evidence>
<evidence type="ECO:0000259" key="1">
    <source>
        <dbReference type="Pfam" id="PF19036"/>
    </source>
</evidence>
<dbReference type="InterPro" id="IPR004353">
    <property type="entry name" value="Mon1"/>
</dbReference>
<keyword evidence="4" id="KW-1185">Reference proteome</keyword>
<accession>A0AAD3CW53</accession>